<dbReference type="InterPro" id="IPR050259">
    <property type="entry name" value="SDR"/>
</dbReference>
<dbReference type="PRINTS" id="PR00081">
    <property type="entry name" value="GDHRDH"/>
</dbReference>
<feature type="domain" description="Ketoreductase" evidence="4">
    <location>
        <begin position="3"/>
        <end position="186"/>
    </location>
</feature>
<evidence type="ECO:0000313" key="6">
    <source>
        <dbReference type="Proteomes" id="UP000050378"/>
    </source>
</evidence>
<dbReference type="NCBIfam" id="NF009464">
    <property type="entry name" value="PRK12824.1"/>
    <property type="match status" value="1"/>
</dbReference>
<dbReference type="EMBL" id="LJTC01000004">
    <property type="protein sequence ID" value="KPM84279.1"/>
    <property type="molecule type" value="Genomic_DNA"/>
</dbReference>
<evidence type="ECO:0000256" key="3">
    <source>
        <dbReference type="RuleBase" id="RU000363"/>
    </source>
</evidence>
<protein>
    <submittedName>
        <fullName evidence="5">3-ketoacyl-ACP reductase</fullName>
        <ecNumber evidence="5">1.1.1.36</ecNumber>
    </submittedName>
</protein>
<dbReference type="AlphaFoldDB" id="A0A0P7E8V0"/>
<accession>A0A0P7E8V0</accession>
<dbReference type="InterPro" id="IPR002347">
    <property type="entry name" value="SDR_fam"/>
</dbReference>
<dbReference type="Pfam" id="PF00106">
    <property type="entry name" value="adh_short"/>
    <property type="match status" value="1"/>
</dbReference>
<evidence type="ECO:0000256" key="1">
    <source>
        <dbReference type="ARBA" id="ARBA00006484"/>
    </source>
</evidence>
<dbReference type="SUPFAM" id="SSF51735">
    <property type="entry name" value="NAD(P)-binding Rossmann-fold domains"/>
    <property type="match status" value="1"/>
</dbReference>
<comment type="similarity">
    <text evidence="1 3">Belongs to the short-chain dehydrogenases/reductases (SDR) family.</text>
</comment>
<sequence length="244" mass="26363">MMKTVLITGGTGGIGTALVKAFVNESYHAFVTHTHKTKETLDSWLSENELSSNDITFLPLNLKNRNEVELQLSALLEKSNVDVLINNAGITSDSTFLKMKPEQWDNVINTNLTSLFSVTQPIARSMVENGFGRIINISSINGLKGQFGQCNYAAAKAGIIGFSKSLAQELALKGVTVNVIAPGYTMTPMVESMREDILEKIKGNIPTKQLVLLDDLAKAALMIAESGMSLTGETISVNGGQYMC</sequence>
<keyword evidence="2 5" id="KW-0560">Oxidoreductase</keyword>
<dbReference type="FunFam" id="3.40.50.720:FF:000173">
    <property type="entry name" value="3-oxoacyl-[acyl-carrier protein] reductase"/>
    <property type="match status" value="1"/>
</dbReference>
<dbReference type="PANTHER" id="PTHR42879:SF2">
    <property type="entry name" value="3-OXOACYL-[ACYL-CARRIER-PROTEIN] REDUCTASE FABG"/>
    <property type="match status" value="1"/>
</dbReference>
<dbReference type="PATRIC" id="fig|570156.3.peg.2705"/>
<dbReference type="Gene3D" id="3.40.50.720">
    <property type="entry name" value="NAD(P)-binding Rossmann-like Domain"/>
    <property type="match status" value="1"/>
</dbReference>
<evidence type="ECO:0000259" key="4">
    <source>
        <dbReference type="SMART" id="SM00822"/>
    </source>
</evidence>
<organism evidence="5 6">
    <name type="scientific">Pseudoalteromonas lipolytica</name>
    <dbReference type="NCBI Taxonomy" id="570156"/>
    <lineage>
        <taxon>Bacteria</taxon>
        <taxon>Pseudomonadati</taxon>
        <taxon>Pseudomonadota</taxon>
        <taxon>Gammaproteobacteria</taxon>
        <taxon>Alteromonadales</taxon>
        <taxon>Pseudoalteromonadaceae</taxon>
        <taxon>Pseudoalteromonas</taxon>
    </lineage>
</organism>
<dbReference type="SMART" id="SM00822">
    <property type="entry name" value="PKS_KR"/>
    <property type="match status" value="1"/>
</dbReference>
<dbReference type="STRING" id="570156.AOG27_08245"/>
<dbReference type="PROSITE" id="PS00061">
    <property type="entry name" value="ADH_SHORT"/>
    <property type="match status" value="1"/>
</dbReference>
<dbReference type="InterPro" id="IPR057326">
    <property type="entry name" value="KR_dom"/>
</dbReference>
<dbReference type="InterPro" id="IPR036291">
    <property type="entry name" value="NAD(P)-bd_dom_sf"/>
</dbReference>
<dbReference type="InterPro" id="IPR020904">
    <property type="entry name" value="Sc_DH/Rdtase_CS"/>
</dbReference>
<dbReference type="PRINTS" id="PR00080">
    <property type="entry name" value="SDRFAMILY"/>
</dbReference>
<dbReference type="PANTHER" id="PTHR42879">
    <property type="entry name" value="3-OXOACYL-(ACYL-CARRIER-PROTEIN) REDUCTASE"/>
    <property type="match status" value="1"/>
</dbReference>
<dbReference type="GO" id="GO:0032787">
    <property type="term" value="P:monocarboxylic acid metabolic process"/>
    <property type="evidence" value="ECO:0007669"/>
    <property type="project" value="UniProtKB-ARBA"/>
</dbReference>
<dbReference type="EC" id="1.1.1.36" evidence="5"/>
<gene>
    <name evidence="5" type="ORF">AOG27_08245</name>
</gene>
<proteinExistence type="inferred from homology"/>
<dbReference type="GO" id="GO:0018454">
    <property type="term" value="F:acetoacetyl-CoA reductase activity"/>
    <property type="evidence" value="ECO:0007669"/>
    <property type="project" value="UniProtKB-EC"/>
</dbReference>
<evidence type="ECO:0000256" key="2">
    <source>
        <dbReference type="ARBA" id="ARBA00023002"/>
    </source>
</evidence>
<name>A0A0P7E8V0_9GAMM</name>
<comment type="caution">
    <text evidence="5">The sequence shown here is derived from an EMBL/GenBank/DDBJ whole genome shotgun (WGS) entry which is preliminary data.</text>
</comment>
<evidence type="ECO:0000313" key="5">
    <source>
        <dbReference type="EMBL" id="KPM84279.1"/>
    </source>
</evidence>
<dbReference type="Proteomes" id="UP000050378">
    <property type="component" value="Unassembled WGS sequence"/>
</dbReference>
<reference evidence="5 6" key="1">
    <citation type="submission" date="2015-09" db="EMBL/GenBank/DDBJ databases">
        <title>Draft Genome Sequence of Pseudoalteromonas lipolytica UCD-48B.</title>
        <authorList>
            <person name="Krusor M."/>
            <person name="Coil D.A."/>
            <person name="Lang J.M."/>
            <person name="Eisen J.A."/>
            <person name="Alexiev A."/>
        </authorList>
    </citation>
    <scope>NUCLEOTIDE SEQUENCE [LARGE SCALE GENOMIC DNA]</scope>
    <source>
        <strain evidence="5 6">UCD-48B</strain>
    </source>
</reference>